<dbReference type="NCBIfam" id="TIGR02273">
    <property type="entry name" value="16S_RimM"/>
    <property type="match status" value="1"/>
</dbReference>
<dbReference type="InterPro" id="IPR011961">
    <property type="entry name" value="RimM"/>
</dbReference>
<dbReference type="Proteomes" id="UP000273643">
    <property type="component" value="Unassembled WGS sequence"/>
</dbReference>
<dbReference type="RefSeq" id="WP_123637165.1">
    <property type="nucleotide sequence ID" value="NZ_RJUK01000001.1"/>
</dbReference>
<dbReference type="PANTHER" id="PTHR33692:SF1">
    <property type="entry name" value="RIBOSOME MATURATION FACTOR RIMM"/>
    <property type="match status" value="1"/>
</dbReference>
<evidence type="ECO:0000313" key="8">
    <source>
        <dbReference type="EMBL" id="ROQ19885.1"/>
    </source>
</evidence>
<comment type="subcellular location">
    <subcellularLocation>
        <location evidence="5">Cytoplasm</location>
    </subcellularLocation>
</comment>
<dbReference type="SUPFAM" id="SSF50447">
    <property type="entry name" value="Translation proteins"/>
    <property type="match status" value="1"/>
</dbReference>
<dbReference type="PANTHER" id="PTHR33692">
    <property type="entry name" value="RIBOSOME MATURATION FACTOR RIMM"/>
    <property type="match status" value="1"/>
</dbReference>
<dbReference type="InterPro" id="IPR009000">
    <property type="entry name" value="Transl_B-barrel_sf"/>
</dbReference>
<keyword evidence="2 5" id="KW-0690">Ribosome biogenesis</keyword>
<protein>
    <recommendedName>
        <fullName evidence="5">Ribosome maturation factor RimM</fullName>
    </recommendedName>
</protein>
<keyword evidence="3 5" id="KW-0698">rRNA processing</keyword>
<dbReference type="GO" id="GO:0042274">
    <property type="term" value="P:ribosomal small subunit biogenesis"/>
    <property type="evidence" value="ECO:0007669"/>
    <property type="project" value="UniProtKB-UniRule"/>
</dbReference>
<keyword evidence="1 5" id="KW-0963">Cytoplasm</keyword>
<dbReference type="GO" id="GO:0005840">
    <property type="term" value="C:ribosome"/>
    <property type="evidence" value="ECO:0007669"/>
    <property type="project" value="InterPro"/>
</dbReference>
<evidence type="ECO:0000313" key="9">
    <source>
        <dbReference type="Proteomes" id="UP000273643"/>
    </source>
</evidence>
<sequence length="184" mass="20769">MADARTRNKGSNLIDVGRITAVFGIQGWVKIHSYTEPQENLFGYGPWWLKTARGVKPVEIDDSRPHGKGFVAHINGVDDRDEAALYTGVTIAVEKQLLPELEGDDYYWHQLQGLRVVSHWDGQEYDLGTVTRLLETGANDVLVVQGDTQSIDQSERLIPYVPEQYVRRVDLAAACIEVDWDPEF</sequence>
<dbReference type="OrthoDB" id="9783509at2"/>
<comment type="caution">
    <text evidence="8">The sequence shown here is derived from an EMBL/GenBank/DDBJ whole genome shotgun (WGS) entry which is preliminary data.</text>
</comment>
<evidence type="ECO:0000256" key="5">
    <source>
        <dbReference type="HAMAP-Rule" id="MF_00014"/>
    </source>
</evidence>
<keyword evidence="4 5" id="KW-0143">Chaperone</keyword>
<evidence type="ECO:0000259" key="6">
    <source>
        <dbReference type="Pfam" id="PF01782"/>
    </source>
</evidence>
<dbReference type="Gene3D" id="2.40.30.60">
    <property type="entry name" value="RimM"/>
    <property type="match status" value="1"/>
</dbReference>
<dbReference type="GO" id="GO:0006364">
    <property type="term" value="P:rRNA processing"/>
    <property type="evidence" value="ECO:0007669"/>
    <property type="project" value="UniProtKB-UniRule"/>
</dbReference>
<evidence type="ECO:0000256" key="1">
    <source>
        <dbReference type="ARBA" id="ARBA00022490"/>
    </source>
</evidence>
<gene>
    <name evidence="5" type="primary">rimM</name>
    <name evidence="8" type="ORF">EDC38_0476</name>
</gene>
<evidence type="ECO:0000256" key="4">
    <source>
        <dbReference type="ARBA" id="ARBA00023186"/>
    </source>
</evidence>
<comment type="subunit">
    <text evidence="5">Binds ribosomal protein uS19.</text>
</comment>
<evidence type="ECO:0000256" key="2">
    <source>
        <dbReference type="ARBA" id="ARBA00022517"/>
    </source>
</evidence>
<dbReference type="Pfam" id="PF01782">
    <property type="entry name" value="RimM"/>
    <property type="match status" value="1"/>
</dbReference>
<dbReference type="HAMAP" id="MF_00014">
    <property type="entry name" value="Ribosome_mat_RimM"/>
    <property type="match status" value="1"/>
</dbReference>
<accession>A0A3N1NUK8</accession>
<name>A0A3N1NUK8_9GAMM</name>
<evidence type="ECO:0000259" key="7">
    <source>
        <dbReference type="Pfam" id="PF24986"/>
    </source>
</evidence>
<comment type="function">
    <text evidence="5">An accessory protein needed during the final step in the assembly of 30S ribosomal subunit, possibly for assembly of the head region. Essential for efficient processing of 16S rRNA. May be needed both before and after RbfA during the maturation of 16S rRNA. It has affinity for free ribosomal 30S subunits but not for 70S ribosomes.</text>
</comment>
<dbReference type="Pfam" id="PF24986">
    <property type="entry name" value="PRC_RimM"/>
    <property type="match status" value="1"/>
</dbReference>
<dbReference type="InterPro" id="IPR011033">
    <property type="entry name" value="PRC_barrel-like_sf"/>
</dbReference>
<dbReference type="EMBL" id="RJUK01000001">
    <property type="protein sequence ID" value="ROQ19885.1"/>
    <property type="molecule type" value="Genomic_DNA"/>
</dbReference>
<keyword evidence="9" id="KW-1185">Reference proteome</keyword>
<dbReference type="InterPro" id="IPR002676">
    <property type="entry name" value="RimM_N"/>
</dbReference>
<dbReference type="GO" id="GO:0043022">
    <property type="term" value="F:ribosome binding"/>
    <property type="evidence" value="ECO:0007669"/>
    <property type="project" value="InterPro"/>
</dbReference>
<feature type="domain" description="Ribosome maturation factor RimM PRC barrel" evidence="7">
    <location>
        <begin position="108"/>
        <end position="181"/>
    </location>
</feature>
<evidence type="ECO:0000256" key="3">
    <source>
        <dbReference type="ARBA" id="ARBA00022552"/>
    </source>
</evidence>
<dbReference type="GO" id="GO:0005737">
    <property type="term" value="C:cytoplasm"/>
    <property type="evidence" value="ECO:0007669"/>
    <property type="project" value="UniProtKB-SubCell"/>
</dbReference>
<comment type="similarity">
    <text evidence="5">Belongs to the RimM family.</text>
</comment>
<organism evidence="8 9">
    <name type="scientific">Marinimicrobium koreense</name>
    <dbReference type="NCBI Taxonomy" id="306545"/>
    <lineage>
        <taxon>Bacteria</taxon>
        <taxon>Pseudomonadati</taxon>
        <taxon>Pseudomonadota</taxon>
        <taxon>Gammaproteobacteria</taxon>
        <taxon>Cellvibrionales</taxon>
        <taxon>Cellvibrionaceae</taxon>
        <taxon>Marinimicrobium</taxon>
    </lineage>
</organism>
<comment type="domain">
    <text evidence="5">The PRC barrel domain binds ribosomal protein uS19.</text>
</comment>
<dbReference type="InterPro" id="IPR056792">
    <property type="entry name" value="PRC_RimM"/>
</dbReference>
<feature type="domain" description="RimM N-terminal" evidence="6">
    <location>
        <begin position="16"/>
        <end position="95"/>
    </location>
</feature>
<dbReference type="Gene3D" id="2.30.30.240">
    <property type="entry name" value="PRC-barrel domain"/>
    <property type="match status" value="1"/>
</dbReference>
<dbReference type="InterPro" id="IPR036976">
    <property type="entry name" value="RimM_N_sf"/>
</dbReference>
<reference evidence="8 9" key="1">
    <citation type="submission" date="2018-11" db="EMBL/GenBank/DDBJ databases">
        <title>Genomic Encyclopedia of Type Strains, Phase IV (KMG-IV): sequencing the most valuable type-strain genomes for metagenomic binning, comparative biology and taxonomic classification.</title>
        <authorList>
            <person name="Goeker M."/>
        </authorList>
    </citation>
    <scope>NUCLEOTIDE SEQUENCE [LARGE SCALE GENOMIC DNA]</scope>
    <source>
        <strain evidence="8 9">DSM 16974</strain>
    </source>
</reference>
<dbReference type="AlphaFoldDB" id="A0A3N1NUK8"/>
<dbReference type="SUPFAM" id="SSF50346">
    <property type="entry name" value="PRC-barrel domain"/>
    <property type="match status" value="1"/>
</dbReference>
<proteinExistence type="inferred from homology"/>